<sequence length="94" mass="10439">MADKDIVKVRHHTSVEGLEGIKRDQSIWPARGEPIGVHVEVAPFKDTPFTSAKDVGANRQGSYIEYEVHKDTLVQTHLGSNRVTAIIPSELSYL</sequence>
<comment type="caution">
    <text evidence="1">The sequence shown here is derived from an EMBL/GenBank/DDBJ whole genome shotgun (WGS) entry which is preliminary data.</text>
</comment>
<accession>A0ABU6EJ91</accession>
<reference evidence="1 2" key="1">
    <citation type="submission" date="2022-05" db="EMBL/GenBank/DDBJ databases">
        <title>Whole genome sequences of Escherichia coli of fish isolates collected from Assam, India.</title>
        <authorList>
            <person name="Sudha S."/>
            <person name="Muneeb K.H."/>
            <person name="Rakshit O."/>
            <person name="Mendem S.K."/>
            <person name="Raisen C."/>
            <person name="Holmes M.A."/>
            <person name="Shome B.R."/>
            <person name="Sivaraman G.K."/>
        </authorList>
    </citation>
    <scope>NUCLEOTIDE SEQUENCE [LARGE SCALE GENOMIC DNA]</scope>
    <source>
        <strain evidence="1 2">278</strain>
    </source>
</reference>
<name>A0ABU6EJ91_9GAMM</name>
<dbReference type="Proteomes" id="UP001332939">
    <property type="component" value="Unassembled WGS sequence"/>
</dbReference>
<proteinExistence type="predicted"/>
<evidence type="ECO:0008006" key="3">
    <source>
        <dbReference type="Google" id="ProtNLM"/>
    </source>
</evidence>
<keyword evidence="2" id="KW-1185">Reference proteome</keyword>
<gene>
    <name evidence="1" type="ORF">NA736_16260</name>
</gene>
<dbReference type="EMBL" id="JAMZOO010000007">
    <property type="protein sequence ID" value="MEB6858566.1"/>
    <property type="molecule type" value="Genomic_DNA"/>
</dbReference>
<organism evidence="1 2">
    <name type="scientific">Proteus cibi</name>
    <dbReference type="NCBI Taxonomy" id="2050966"/>
    <lineage>
        <taxon>Bacteria</taxon>
        <taxon>Pseudomonadati</taxon>
        <taxon>Pseudomonadota</taxon>
        <taxon>Gammaproteobacteria</taxon>
        <taxon>Enterobacterales</taxon>
        <taxon>Morganellaceae</taxon>
        <taxon>Proteus</taxon>
    </lineage>
</organism>
<evidence type="ECO:0000313" key="2">
    <source>
        <dbReference type="Proteomes" id="UP001332939"/>
    </source>
</evidence>
<evidence type="ECO:0000313" key="1">
    <source>
        <dbReference type="EMBL" id="MEB6858566.1"/>
    </source>
</evidence>
<protein>
    <recommendedName>
        <fullName evidence="3">Hypervirulence associated protein TUDOR domain-containing protein</fullName>
    </recommendedName>
</protein>
<dbReference type="RefSeq" id="WP_325935571.1">
    <property type="nucleotide sequence ID" value="NZ_JAMZOO010000007.1"/>
</dbReference>